<evidence type="ECO:0000256" key="1">
    <source>
        <dbReference type="ARBA" id="ARBA00004651"/>
    </source>
</evidence>
<evidence type="ECO:0000313" key="15">
    <source>
        <dbReference type="Proteomes" id="UP000007635"/>
    </source>
</evidence>
<name>G3PF77_GASAC</name>
<dbReference type="Ensembl" id="ENSGACT00000016283.2">
    <property type="protein sequence ID" value="ENSGACP00000016251.2"/>
    <property type="gene ID" value="ENSGACG00000012285.2"/>
</dbReference>
<feature type="transmembrane region" description="Helical" evidence="12">
    <location>
        <begin position="554"/>
        <end position="576"/>
    </location>
</feature>
<dbReference type="GO" id="GO:0005886">
    <property type="term" value="C:plasma membrane"/>
    <property type="evidence" value="ECO:0007669"/>
    <property type="project" value="UniProtKB-SubCell"/>
</dbReference>
<dbReference type="Gene3D" id="2.10.50.30">
    <property type="entry name" value="GPCR, family 3, nine cysteines domain"/>
    <property type="match status" value="1"/>
</dbReference>
<dbReference type="InterPro" id="IPR000337">
    <property type="entry name" value="GPCR_3"/>
</dbReference>
<comment type="similarity">
    <text evidence="11">Belongs to the G-protein coupled receptor 3 family. TAS1R subfamily.</text>
</comment>
<feature type="transmembrane region" description="Helical" evidence="12">
    <location>
        <begin position="712"/>
        <end position="733"/>
    </location>
</feature>
<dbReference type="Pfam" id="PF01094">
    <property type="entry name" value="ANF_receptor"/>
    <property type="match status" value="1"/>
</dbReference>
<reference evidence="14 15" key="1">
    <citation type="journal article" date="2021" name="G3 (Bethesda)">
        <title>Improved contiguity of the threespine stickleback genome using long-read sequencing.</title>
        <authorList>
            <person name="Nath S."/>
            <person name="Shaw D.E."/>
            <person name="White M.A."/>
        </authorList>
    </citation>
    <scope>NUCLEOTIDE SEQUENCE [LARGE SCALE GENOMIC DNA]</scope>
    <source>
        <strain evidence="14 15">Lake Benthic</strain>
    </source>
</reference>
<feature type="transmembrane region" description="Helical" evidence="12">
    <location>
        <begin position="588"/>
        <end position="610"/>
    </location>
</feature>
<evidence type="ECO:0000256" key="5">
    <source>
        <dbReference type="ARBA" id="ARBA00022989"/>
    </source>
</evidence>
<keyword evidence="4" id="KW-0732">Signal</keyword>
<dbReference type="Pfam" id="PF00003">
    <property type="entry name" value="7tm_3"/>
    <property type="match status" value="1"/>
</dbReference>
<dbReference type="PRINTS" id="PR00248">
    <property type="entry name" value="GPCRMGR"/>
</dbReference>
<evidence type="ECO:0000256" key="8">
    <source>
        <dbReference type="ARBA" id="ARBA00023170"/>
    </source>
</evidence>
<dbReference type="PROSITE" id="PS00980">
    <property type="entry name" value="G_PROTEIN_RECEP_F3_2"/>
    <property type="match status" value="1"/>
</dbReference>
<keyword evidence="5 12" id="KW-1133">Transmembrane helix</keyword>
<keyword evidence="9" id="KW-0325">Glycoprotein</keyword>
<dbReference type="Gene3D" id="3.40.50.2300">
    <property type="match status" value="2"/>
</dbReference>
<keyword evidence="3 12" id="KW-0812">Transmembrane</keyword>
<sequence length="899" mass="100020">YFLPTPRVSLLHNVLGNLEKGQGLATSQIVLGVRPLPVLFSTVILKVLNKPSSSACSTGGSTCSFLKSLATIHEIEAINAAGFLPGLRLGYLMCDTCASASKALQGVGHMLQVNGSLNVICDYSDFRPTVKIVLGALYSEVSIAVARLMNVYMVPLLSSTSSAPDLSNKQRYPSFLRTVPSDEHQTRAVARMMHHFGWNWVGVVYGDDAYGSEAFHSFLGNAEANDVCLAYQEVLPHYLDDSLSLQSVKRVAKVIRSSGAQVVLLILKAELVELLFKEMIGTNTSRIWISTDTWTKSKFLSEMKGINEVGDILGFTFVSEESEPFNNYLKNLTATPGGYNRFIEEYKNLRFNCNPQVQNDDYLVRALDTGETFLYRAAVWATANALKKLLKCNSSSCSGDINFPPWKLLEELKKVEFEFENHYINFDKNGDFLSYYNLIMWERDGHSRRFQNIGKYQVLDKEIEVDKNFTWFSTANTTIPPYRCSDHCAPGSVKKILNVSCCYNCTLCVEGTFSDAPDLATCKACPNGTWALKGWTQCGPRSESYLRWTEAHPIIMIAAAVFGILLLFVTAVIFLVYRDSPPMKRAEVRLSCVMMVGLSVSFASVICFMGKPNIHLCRARQLLYALGFTLCVSCILVKAYRTFLAFLPFGQLTCGRLHKLYKPAALVIGLTALQGVICLLWLILDSPDIDPTPPSPQSMIILIQCSEGATHIGFGVMLVYIALLALVGFFLAAKGRKVPQEFSETGYIIFSMLMYLFVWVCFIPVYITNHENAAIVQATAILVSTYGVIFCHFLPKSLYCMQLKAILNEKCFYGLVSNCFKSCVHLFFFITTKLSSTADLKDNVLIPSPTAPPTCCSPPPLPPPAHQVLTPLQLYRLPLPHQQRPSLFWRETLTGSLED</sequence>
<dbReference type="PANTHER" id="PTHR24061:SF506">
    <property type="entry name" value="G-PROTEIN COUPLED RECEPTOR FAMILY C GROUP 6 MEMBER A-LIKE PRECURSOR"/>
    <property type="match status" value="1"/>
</dbReference>
<evidence type="ECO:0000256" key="6">
    <source>
        <dbReference type="ARBA" id="ARBA00023040"/>
    </source>
</evidence>
<evidence type="ECO:0000256" key="4">
    <source>
        <dbReference type="ARBA" id="ARBA00022729"/>
    </source>
</evidence>
<reference evidence="14" key="3">
    <citation type="submission" date="2025-09" db="UniProtKB">
        <authorList>
            <consortium name="Ensembl"/>
        </authorList>
    </citation>
    <scope>IDENTIFICATION</scope>
</reference>
<evidence type="ECO:0000256" key="10">
    <source>
        <dbReference type="ARBA" id="ARBA00023224"/>
    </source>
</evidence>
<evidence type="ECO:0000256" key="9">
    <source>
        <dbReference type="ARBA" id="ARBA00023180"/>
    </source>
</evidence>
<evidence type="ECO:0000313" key="14">
    <source>
        <dbReference type="Ensembl" id="ENSGACP00000016251.2"/>
    </source>
</evidence>
<dbReference type="FunFam" id="2.10.50.30:FF:000004">
    <property type="entry name" value="Taste receptor type 1 member 3-like protein"/>
    <property type="match status" value="1"/>
</dbReference>
<organism evidence="14 15">
    <name type="scientific">Gasterosteus aculeatus aculeatus</name>
    <name type="common">three-spined stickleback</name>
    <dbReference type="NCBI Taxonomy" id="481459"/>
    <lineage>
        <taxon>Eukaryota</taxon>
        <taxon>Metazoa</taxon>
        <taxon>Chordata</taxon>
        <taxon>Craniata</taxon>
        <taxon>Vertebrata</taxon>
        <taxon>Euteleostomi</taxon>
        <taxon>Actinopterygii</taxon>
        <taxon>Neopterygii</taxon>
        <taxon>Teleostei</taxon>
        <taxon>Neoteleostei</taxon>
        <taxon>Acanthomorphata</taxon>
        <taxon>Eupercaria</taxon>
        <taxon>Perciformes</taxon>
        <taxon>Cottioidei</taxon>
        <taxon>Gasterosteales</taxon>
        <taxon>Gasterosteidae</taxon>
        <taxon>Gasterosteus</taxon>
    </lineage>
</organism>
<keyword evidence="2" id="KW-1003">Cell membrane</keyword>
<keyword evidence="8" id="KW-0675">Receptor</keyword>
<keyword evidence="15" id="KW-1185">Reference proteome</keyword>
<protein>
    <submittedName>
        <fullName evidence="14">Olfactory receptor C family, b1</fullName>
    </submittedName>
</protein>
<dbReference type="GeneTree" id="ENSGT00940000166171"/>
<evidence type="ECO:0000256" key="2">
    <source>
        <dbReference type="ARBA" id="ARBA00022475"/>
    </source>
</evidence>
<dbReference type="InterPro" id="IPR000068">
    <property type="entry name" value="GPCR_3_Ca_sens_rcpt-rel"/>
</dbReference>
<feature type="transmembrane region" description="Helical" evidence="12">
    <location>
        <begin position="622"/>
        <end position="643"/>
    </location>
</feature>
<dbReference type="FunFam" id="3.40.50.2300:FF:000016">
    <property type="entry name" value="Taste 1 receptor member 2"/>
    <property type="match status" value="1"/>
</dbReference>
<dbReference type="InterPro" id="IPR017978">
    <property type="entry name" value="GPCR_3_C"/>
</dbReference>
<dbReference type="InterPro" id="IPR001828">
    <property type="entry name" value="ANF_lig-bd_rcpt"/>
</dbReference>
<dbReference type="Proteomes" id="UP000007635">
    <property type="component" value="Chromosome XVIII"/>
</dbReference>
<dbReference type="InterPro" id="IPR028082">
    <property type="entry name" value="Peripla_BP_I"/>
</dbReference>
<proteinExistence type="inferred from homology"/>
<evidence type="ECO:0000256" key="7">
    <source>
        <dbReference type="ARBA" id="ARBA00023136"/>
    </source>
</evidence>
<keyword evidence="10" id="KW-0807">Transducer</keyword>
<dbReference type="SUPFAM" id="SSF53822">
    <property type="entry name" value="Periplasmic binding protein-like I"/>
    <property type="match status" value="1"/>
</dbReference>
<comment type="subcellular location">
    <subcellularLocation>
        <location evidence="1">Cell membrane</location>
        <topology evidence="1">Multi-pass membrane protein</topology>
    </subcellularLocation>
</comment>
<dbReference type="Bgee" id="ENSGACG00000012290">
    <property type="expression patterns" value="Expressed in pharyngeal gill"/>
</dbReference>
<accession>G3PF77</accession>
<dbReference type="GO" id="GO:0050909">
    <property type="term" value="P:sensory perception of taste"/>
    <property type="evidence" value="ECO:0007669"/>
    <property type="project" value="UniProtKB-ARBA"/>
</dbReference>
<feature type="transmembrane region" description="Helical" evidence="12">
    <location>
        <begin position="664"/>
        <end position="684"/>
    </location>
</feature>
<evidence type="ECO:0000259" key="13">
    <source>
        <dbReference type="PROSITE" id="PS50259"/>
    </source>
</evidence>
<feature type="domain" description="G-protein coupled receptors family 3 profile" evidence="13">
    <location>
        <begin position="552"/>
        <end position="796"/>
    </location>
</feature>
<feature type="transmembrane region" description="Helical" evidence="12">
    <location>
        <begin position="745"/>
        <end position="767"/>
    </location>
</feature>
<evidence type="ECO:0000256" key="12">
    <source>
        <dbReference type="SAM" id="Phobius"/>
    </source>
</evidence>
<keyword evidence="7 12" id="KW-0472">Membrane</keyword>
<evidence type="ECO:0000256" key="3">
    <source>
        <dbReference type="ARBA" id="ARBA00022692"/>
    </source>
</evidence>
<dbReference type="Pfam" id="PF07562">
    <property type="entry name" value="NCD3G"/>
    <property type="match status" value="1"/>
</dbReference>
<dbReference type="GO" id="GO:0004930">
    <property type="term" value="F:G protein-coupled receptor activity"/>
    <property type="evidence" value="ECO:0007669"/>
    <property type="project" value="UniProtKB-KW"/>
</dbReference>
<dbReference type="AlphaFoldDB" id="G3PF77"/>
<dbReference type="PROSITE" id="PS50259">
    <property type="entry name" value="G_PROTEIN_RECEP_F3_4"/>
    <property type="match status" value="1"/>
</dbReference>
<dbReference type="InterPro" id="IPR017979">
    <property type="entry name" value="GPCR_3_CS"/>
</dbReference>
<dbReference type="PANTHER" id="PTHR24061">
    <property type="entry name" value="CALCIUM-SENSING RECEPTOR-RELATED"/>
    <property type="match status" value="1"/>
</dbReference>
<dbReference type="InterPro" id="IPR038550">
    <property type="entry name" value="GPCR_3_9-Cys_sf"/>
</dbReference>
<dbReference type="InterPro" id="IPR011500">
    <property type="entry name" value="GPCR_3_9-Cys_dom"/>
</dbReference>
<evidence type="ECO:0000256" key="11">
    <source>
        <dbReference type="ARBA" id="ARBA00038492"/>
    </source>
</evidence>
<reference evidence="14" key="2">
    <citation type="submission" date="2025-08" db="UniProtKB">
        <authorList>
            <consortium name="Ensembl"/>
        </authorList>
    </citation>
    <scope>IDENTIFICATION</scope>
</reference>
<keyword evidence="6" id="KW-0297">G-protein coupled receptor</keyword>
<feature type="transmembrane region" description="Helical" evidence="12">
    <location>
        <begin position="773"/>
        <end position="794"/>
    </location>
</feature>